<comment type="caution">
    <text evidence="1">The sequence shown here is derived from an EMBL/GenBank/DDBJ whole genome shotgun (WGS) entry which is preliminary data.</text>
</comment>
<organism evidence="1 2">
    <name type="scientific">Cotesia glomerata</name>
    <name type="common">Lepidopteran parasitic wasp</name>
    <name type="synonym">Apanteles glomeratus</name>
    <dbReference type="NCBI Taxonomy" id="32391"/>
    <lineage>
        <taxon>Eukaryota</taxon>
        <taxon>Metazoa</taxon>
        <taxon>Ecdysozoa</taxon>
        <taxon>Arthropoda</taxon>
        <taxon>Hexapoda</taxon>
        <taxon>Insecta</taxon>
        <taxon>Pterygota</taxon>
        <taxon>Neoptera</taxon>
        <taxon>Endopterygota</taxon>
        <taxon>Hymenoptera</taxon>
        <taxon>Apocrita</taxon>
        <taxon>Ichneumonoidea</taxon>
        <taxon>Braconidae</taxon>
        <taxon>Microgastrinae</taxon>
        <taxon>Cotesia</taxon>
    </lineage>
</organism>
<evidence type="ECO:0000313" key="1">
    <source>
        <dbReference type="EMBL" id="KAH0560177.1"/>
    </source>
</evidence>
<protein>
    <submittedName>
        <fullName evidence="1">Uncharacterized protein</fullName>
    </submittedName>
</protein>
<dbReference type="Proteomes" id="UP000826195">
    <property type="component" value="Unassembled WGS sequence"/>
</dbReference>
<evidence type="ECO:0000313" key="2">
    <source>
        <dbReference type="Proteomes" id="UP000826195"/>
    </source>
</evidence>
<gene>
    <name evidence="1" type="ORF">KQX54_002277</name>
</gene>
<dbReference type="AlphaFoldDB" id="A0AAV7ITX5"/>
<keyword evidence="2" id="KW-1185">Reference proteome</keyword>
<sequence length="82" mass="9610">MRMVQPKPYNKAEVYSSLSRSRMWPCTLRFRIDWPSSMSCRSKVEWPNLDADMQPNNPPVYPSKIFPVQATTPKIKLNGFYV</sequence>
<name>A0AAV7ITX5_COTGL</name>
<accession>A0AAV7ITX5</accession>
<dbReference type="EMBL" id="JAHXZJ010000374">
    <property type="protein sequence ID" value="KAH0560177.1"/>
    <property type="molecule type" value="Genomic_DNA"/>
</dbReference>
<reference evidence="1 2" key="1">
    <citation type="journal article" date="2021" name="J. Hered.">
        <title>A chromosome-level genome assembly of the parasitoid wasp, Cotesia glomerata (Hymenoptera: Braconidae).</title>
        <authorList>
            <person name="Pinto B.J."/>
            <person name="Weis J.J."/>
            <person name="Gamble T."/>
            <person name="Ode P.J."/>
            <person name="Paul R."/>
            <person name="Zaspel J.M."/>
        </authorList>
    </citation>
    <scope>NUCLEOTIDE SEQUENCE [LARGE SCALE GENOMIC DNA]</scope>
    <source>
        <strain evidence="1">CgM1</strain>
    </source>
</reference>
<proteinExistence type="predicted"/>